<dbReference type="EMBL" id="JAFNEN010003877">
    <property type="protein sequence ID" value="KAG8171518.1"/>
    <property type="molecule type" value="Genomic_DNA"/>
</dbReference>
<name>A0AAV6TI47_9ARAC</name>
<keyword evidence="1" id="KW-1133">Transmembrane helix</keyword>
<comment type="caution">
    <text evidence="2">The sequence shown here is derived from an EMBL/GenBank/DDBJ whole genome shotgun (WGS) entry which is preliminary data.</text>
</comment>
<keyword evidence="1" id="KW-0812">Transmembrane</keyword>
<reference evidence="2 3" key="1">
    <citation type="journal article" date="2022" name="Nat. Ecol. Evol.">
        <title>A masculinizing supergene underlies an exaggerated male reproductive morph in a spider.</title>
        <authorList>
            <person name="Hendrickx F."/>
            <person name="De Corte Z."/>
            <person name="Sonet G."/>
            <person name="Van Belleghem S.M."/>
            <person name="Kostlbacher S."/>
            <person name="Vangestel C."/>
        </authorList>
    </citation>
    <scope>NUCLEOTIDE SEQUENCE [LARGE SCALE GENOMIC DNA]</scope>
    <source>
        <strain evidence="2">W744_W776</strain>
    </source>
</reference>
<accession>A0AAV6TI47</accession>
<dbReference type="AlphaFoldDB" id="A0AAV6TI47"/>
<sequence>MTSPSVYPPSFAFRYTNPLVLFPRESSFSCSAIFCFCLRGAFVLVIALSAACLVLFMGFPAPALLLLPCFFLLSSPGCFCFLLLVVYHSSSASLSLPFPLAFLLRFYLLPVFCSLVWIFCVFFDVLGLPWITSLPV</sequence>
<evidence type="ECO:0008006" key="4">
    <source>
        <dbReference type="Google" id="ProtNLM"/>
    </source>
</evidence>
<evidence type="ECO:0000256" key="1">
    <source>
        <dbReference type="SAM" id="Phobius"/>
    </source>
</evidence>
<keyword evidence="1" id="KW-0472">Membrane</keyword>
<feature type="transmembrane region" description="Helical" evidence="1">
    <location>
        <begin position="107"/>
        <end position="131"/>
    </location>
</feature>
<dbReference type="Proteomes" id="UP000827092">
    <property type="component" value="Unassembled WGS sequence"/>
</dbReference>
<gene>
    <name evidence="2" type="ORF">JTE90_019399</name>
</gene>
<organism evidence="2 3">
    <name type="scientific">Oedothorax gibbosus</name>
    <dbReference type="NCBI Taxonomy" id="931172"/>
    <lineage>
        <taxon>Eukaryota</taxon>
        <taxon>Metazoa</taxon>
        <taxon>Ecdysozoa</taxon>
        <taxon>Arthropoda</taxon>
        <taxon>Chelicerata</taxon>
        <taxon>Arachnida</taxon>
        <taxon>Araneae</taxon>
        <taxon>Araneomorphae</taxon>
        <taxon>Entelegynae</taxon>
        <taxon>Araneoidea</taxon>
        <taxon>Linyphiidae</taxon>
        <taxon>Erigoninae</taxon>
        <taxon>Oedothorax</taxon>
    </lineage>
</organism>
<proteinExistence type="predicted"/>
<feature type="transmembrane region" description="Helical" evidence="1">
    <location>
        <begin position="63"/>
        <end position="87"/>
    </location>
</feature>
<evidence type="ECO:0000313" key="3">
    <source>
        <dbReference type="Proteomes" id="UP000827092"/>
    </source>
</evidence>
<protein>
    <recommendedName>
        <fullName evidence="4">Transmembrane protein</fullName>
    </recommendedName>
</protein>
<feature type="transmembrane region" description="Helical" evidence="1">
    <location>
        <begin position="31"/>
        <end position="56"/>
    </location>
</feature>
<keyword evidence="3" id="KW-1185">Reference proteome</keyword>
<evidence type="ECO:0000313" key="2">
    <source>
        <dbReference type="EMBL" id="KAG8171518.1"/>
    </source>
</evidence>